<comment type="subcellular location">
    <subcellularLocation>
        <location evidence="1">Cell outer membrane</location>
    </subcellularLocation>
</comment>
<evidence type="ECO:0000313" key="9">
    <source>
        <dbReference type="EMBL" id="THU34737.1"/>
    </source>
</evidence>
<evidence type="ECO:0000259" key="8">
    <source>
        <dbReference type="Pfam" id="PF14322"/>
    </source>
</evidence>
<comment type="caution">
    <text evidence="9">The sequence shown here is derived from an EMBL/GenBank/DDBJ whole genome shotgun (WGS) entry which is preliminary data.</text>
</comment>
<accession>A0A4S8HI13</accession>
<evidence type="ECO:0000256" key="4">
    <source>
        <dbReference type="ARBA" id="ARBA00023136"/>
    </source>
</evidence>
<dbReference type="SUPFAM" id="SSF48452">
    <property type="entry name" value="TPR-like"/>
    <property type="match status" value="1"/>
</dbReference>
<evidence type="ECO:0000256" key="3">
    <source>
        <dbReference type="ARBA" id="ARBA00022729"/>
    </source>
</evidence>
<dbReference type="OrthoDB" id="625727at2"/>
<name>A0A4S8HI13_9BACT</name>
<feature type="domain" description="RagB/SusD" evidence="7">
    <location>
        <begin position="355"/>
        <end position="496"/>
    </location>
</feature>
<dbReference type="Pfam" id="PF14322">
    <property type="entry name" value="SusD-like_3"/>
    <property type="match status" value="1"/>
</dbReference>
<dbReference type="Pfam" id="PF07980">
    <property type="entry name" value="SusD_RagB"/>
    <property type="match status" value="1"/>
</dbReference>
<evidence type="ECO:0000256" key="2">
    <source>
        <dbReference type="ARBA" id="ARBA00006275"/>
    </source>
</evidence>
<dbReference type="InterPro" id="IPR012944">
    <property type="entry name" value="SusD_RagB_dom"/>
</dbReference>
<keyword evidence="3" id="KW-0732">Signal</keyword>
<feature type="transmembrane region" description="Helical" evidence="6">
    <location>
        <begin position="20"/>
        <end position="37"/>
    </location>
</feature>
<keyword evidence="5" id="KW-0998">Cell outer membrane</keyword>
<keyword evidence="6" id="KW-1133">Transmembrane helix</keyword>
<sequence>MQSIYKTTDKKSSLYSGDHFLSRFYIFSIATVLILVFESGCKKLVDVDPPDTTITGSSVYASDATAIAVLTGIYTRLSSTANYDGNTGFTTISLFTALSADEMALFDLNNANYLSFYRNSLSASGAGSEFWPTIYSYIFTCNSAIEGLKKSTTLAPAVKQQLTGEAKFMRAFFYFYLINLYGDVPLVLNIDYKVNSLLSRIPKAQVYQQIINDLKEAQDLLTSDYVKGDVISKTTERVRPNKWAATALLARAYLFNGDYINAESQATSVINNSSMYSLSTLPDVFLKNSNEAILQLQPVFPATVVSNTHDAVQFIIPATGPSNSWPVYLSTSLVNSFESSDQRKINWVSSVIMGTDTFYYPYKYKMNTPNDPVTEYLMLLRLAEQYFIRAESRAKQNKLNEAMNDLNVIRTRAGLANTTATTQSELIIAIQHERQVELFMELGHRWLDLKRMNVIDAVMTIVTPKKGGTWSTNWQLYPIPVGDIQKDPNLIQNAGY</sequence>
<comment type="similarity">
    <text evidence="2">Belongs to the SusD family.</text>
</comment>
<keyword evidence="4 6" id="KW-0472">Membrane</keyword>
<organism evidence="9 10">
    <name type="scientific">Niastella caeni</name>
    <dbReference type="NCBI Taxonomy" id="2569763"/>
    <lineage>
        <taxon>Bacteria</taxon>
        <taxon>Pseudomonadati</taxon>
        <taxon>Bacteroidota</taxon>
        <taxon>Chitinophagia</taxon>
        <taxon>Chitinophagales</taxon>
        <taxon>Chitinophagaceae</taxon>
        <taxon>Niastella</taxon>
    </lineage>
</organism>
<dbReference type="CDD" id="cd08977">
    <property type="entry name" value="SusD"/>
    <property type="match status" value="1"/>
</dbReference>
<dbReference type="Gene3D" id="1.25.40.390">
    <property type="match status" value="1"/>
</dbReference>
<evidence type="ECO:0000313" key="10">
    <source>
        <dbReference type="Proteomes" id="UP000306918"/>
    </source>
</evidence>
<proteinExistence type="inferred from homology"/>
<gene>
    <name evidence="9" type="ORF">FAM09_22325</name>
</gene>
<evidence type="ECO:0000259" key="7">
    <source>
        <dbReference type="Pfam" id="PF07980"/>
    </source>
</evidence>
<evidence type="ECO:0000256" key="5">
    <source>
        <dbReference type="ARBA" id="ARBA00023237"/>
    </source>
</evidence>
<dbReference type="Proteomes" id="UP000306918">
    <property type="component" value="Unassembled WGS sequence"/>
</dbReference>
<dbReference type="RefSeq" id="WP_136579381.1">
    <property type="nucleotide sequence ID" value="NZ_STFF01000007.1"/>
</dbReference>
<feature type="domain" description="SusD-like N-terminal" evidence="8">
    <location>
        <begin position="105"/>
        <end position="254"/>
    </location>
</feature>
<protein>
    <submittedName>
        <fullName evidence="9">RagB/SusD family nutrient uptake outer membrane protein</fullName>
    </submittedName>
</protein>
<reference evidence="9 10" key="1">
    <citation type="submission" date="2019-04" db="EMBL/GenBank/DDBJ databases">
        <title>Niastella caeni sp. nov., isolated from activated sludge.</title>
        <authorList>
            <person name="Sheng M."/>
        </authorList>
    </citation>
    <scope>NUCLEOTIDE SEQUENCE [LARGE SCALE GENOMIC DNA]</scope>
    <source>
        <strain evidence="9 10">HX-2-15</strain>
    </source>
</reference>
<dbReference type="EMBL" id="STFF01000007">
    <property type="protein sequence ID" value="THU34737.1"/>
    <property type="molecule type" value="Genomic_DNA"/>
</dbReference>
<evidence type="ECO:0000256" key="1">
    <source>
        <dbReference type="ARBA" id="ARBA00004442"/>
    </source>
</evidence>
<dbReference type="GO" id="GO:0009279">
    <property type="term" value="C:cell outer membrane"/>
    <property type="evidence" value="ECO:0007669"/>
    <property type="project" value="UniProtKB-SubCell"/>
</dbReference>
<evidence type="ECO:0000256" key="6">
    <source>
        <dbReference type="SAM" id="Phobius"/>
    </source>
</evidence>
<dbReference type="InterPro" id="IPR033985">
    <property type="entry name" value="SusD-like_N"/>
</dbReference>
<keyword evidence="10" id="KW-1185">Reference proteome</keyword>
<keyword evidence="6" id="KW-0812">Transmembrane</keyword>
<dbReference type="AlphaFoldDB" id="A0A4S8HI13"/>
<dbReference type="InterPro" id="IPR011990">
    <property type="entry name" value="TPR-like_helical_dom_sf"/>
</dbReference>